<dbReference type="AlphaFoldDB" id="A0A401Q7W0"/>
<comment type="caution">
    <text evidence="1">The sequence shown here is derived from an EMBL/GenBank/DDBJ whole genome shotgun (WGS) entry which is preliminary data.</text>
</comment>
<dbReference type="EMBL" id="BFAA01018883">
    <property type="protein sequence ID" value="GCB81417.1"/>
    <property type="molecule type" value="Genomic_DNA"/>
</dbReference>
<dbReference type="Pfam" id="PF06046">
    <property type="entry name" value="Sec6"/>
    <property type="match status" value="1"/>
</dbReference>
<dbReference type="GO" id="GO:0000145">
    <property type="term" value="C:exocyst"/>
    <property type="evidence" value="ECO:0007669"/>
    <property type="project" value="InterPro"/>
</dbReference>
<organism evidence="1 2">
    <name type="scientific">Scyliorhinus torazame</name>
    <name type="common">Cloudy catshark</name>
    <name type="synonym">Catulus torazame</name>
    <dbReference type="NCBI Taxonomy" id="75743"/>
    <lineage>
        <taxon>Eukaryota</taxon>
        <taxon>Metazoa</taxon>
        <taxon>Chordata</taxon>
        <taxon>Craniata</taxon>
        <taxon>Vertebrata</taxon>
        <taxon>Chondrichthyes</taxon>
        <taxon>Elasmobranchii</taxon>
        <taxon>Galeomorphii</taxon>
        <taxon>Galeoidea</taxon>
        <taxon>Carcharhiniformes</taxon>
        <taxon>Scyliorhinidae</taxon>
        <taxon>Scyliorhinus</taxon>
    </lineage>
</organism>
<accession>A0A401Q7W0</accession>
<feature type="non-terminal residue" evidence="1">
    <location>
        <position position="150"/>
    </location>
</feature>
<dbReference type="GO" id="GO:0006887">
    <property type="term" value="P:exocytosis"/>
    <property type="evidence" value="ECO:0007669"/>
    <property type="project" value="InterPro"/>
</dbReference>
<dbReference type="InterPro" id="IPR010326">
    <property type="entry name" value="EXOC3/Sec6"/>
</dbReference>
<name>A0A401Q7W0_SCYTO</name>
<protein>
    <submittedName>
        <fullName evidence="1">Uncharacterized protein</fullName>
    </submittedName>
</protein>
<gene>
    <name evidence="1" type="ORF">scyTo_0021392</name>
</gene>
<evidence type="ECO:0000313" key="2">
    <source>
        <dbReference type="Proteomes" id="UP000288216"/>
    </source>
</evidence>
<proteinExistence type="predicted"/>
<evidence type="ECO:0000313" key="1">
    <source>
        <dbReference type="EMBL" id="GCB81417.1"/>
    </source>
</evidence>
<dbReference type="Proteomes" id="UP000288216">
    <property type="component" value="Unassembled WGS sequence"/>
</dbReference>
<reference evidence="1 2" key="1">
    <citation type="journal article" date="2018" name="Nat. Ecol. Evol.">
        <title>Shark genomes provide insights into elasmobranch evolution and the origin of vertebrates.</title>
        <authorList>
            <person name="Hara Y"/>
            <person name="Yamaguchi K"/>
            <person name="Onimaru K"/>
            <person name="Kadota M"/>
            <person name="Koyanagi M"/>
            <person name="Keeley SD"/>
            <person name="Tatsumi K"/>
            <person name="Tanaka K"/>
            <person name="Motone F"/>
            <person name="Kageyama Y"/>
            <person name="Nozu R"/>
            <person name="Adachi N"/>
            <person name="Nishimura O"/>
            <person name="Nakagawa R"/>
            <person name="Tanegashima C"/>
            <person name="Kiyatake I"/>
            <person name="Matsumoto R"/>
            <person name="Murakumo K"/>
            <person name="Nishida K"/>
            <person name="Terakita A"/>
            <person name="Kuratani S"/>
            <person name="Sato K"/>
            <person name="Hyodo S Kuraku.S."/>
        </authorList>
    </citation>
    <scope>NUCLEOTIDE SEQUENCE [LARGE SCALE GENOMIC DNA]</scope>
</reference>
<sequence length="150" mass="17268">MPCSKGLEVILSCVSFRGLVTTIVDNNTEDMRKCLAVLTEVETKICDQLLEKLLCNVKIRLRDNLKDGRHSSLNNMEEVSSLIKSYFSNITEMNRATCKILVDRAHYKIVQEYITVLIHSSLRCTSESRYQIPEKIIQDSNELQHIFSEQ</sequence>
<keyword evidence="2" id="KW-1185">Reference proteome</keyword>